<dbReference type="Pfam" id="PF13186">
    <property type="entry name" value="SPASM"/>
    <property type="match status" value="1"/>
</dbReference>
<evidence type="ECO:0000256" key="4">
    <source>
        <dbReference type="ARBA" id="ARBA00022723"/>
    </source>
</evidence>
<reference evidence="9 10" key="1">
    <citation type="submission" date="2017-09" db="EMBL/GenBank/DDBJ databases">
        <title>Depth-based differentiation of microbial function through sediment-hosted aquifers and enrichment of novel symbionts in the deep terrestrial subsurface.</title>
        <authorList>
            <person name="Probst A.J."/>
            <person name="Ladd B."/>
            <person name="Jarett J.K."/>
            <person name="Geller-Mcgrath D.E."/>
            <person name="Sieber C.M."/>
            <person name="Emerson J.B."/>
            <person name="Anantharaman K."/>
            <person name="Thomas B.C."/>
            <person name="Malmstrom R."/>
            <person name="Stieglmeier M."/>
            <person name="Klingl A."/>
            <person name="Woyke T."/>
            <person name="Ryan C.M."/>
            <person name="Banfield J.F."/>
        </authorList>
    </citation>
    <scope>NUCLEOTIDE SEQUENCE [LARGE SCALE GENOMIC DNA]</scope>
    <source>
        <strain evidence="9">CG11_big_fil_rev_8_21_14_0_20_42_13</strain>
    </source>
</reference>
<dbReference type="PANTHER" id="PTHR11228:SF7">
    <property type="entry name" value="PQQA PEPTIDE CYCLASE"/>
    <property type="match status" value="1"/>
</dbReference>
<dbReference type="InterPro" id="IPR058240">
    <property type="entry name" value="rSAM_sf"/>
</dbReference>
<evidence type="ECO:0000256" key="7">
    <source>
        <dbReference type="ARBA" id="ARBA00023014"/>
    </source>
</evidence>
<proteinExistence type="predicted"/>
<evidence type="ECO:0000259" key="8">
    <source>
        <dbReference type="PROSITE" id="PS51918"/>
    </source>
</evidence>
<organism evidence="9 10">
    <name type="scientific">Candidatus Ghiorseimicrobium undicola</name>
    <dbReference type="NCBI Taxonomy" id="1974746"/>
    <lineage>
        <taxon>Bacteria</taxon>
        <taxon>Pseudomonadati</taxon>
        <taxon>Candidatus Omnitrophota</taxon>
        <taxon>Candidatus Ghiorseimicrobium</taxon>
    </lineage>
</organism>
<accession>A0A2H0LWI7</accession>
<sequence>MQRDLLRLTGFLKNRIFAGPKHVSINLTNQCNFNCLYCSLHSKLKKVRRSEQEFYMSFNIFKNIVDDCSSLNVAQITLLGKGEPFLHPHIYDMIEYVKAKKIKLSFCTNGSFDIKEIRLLSKVDDFNINLSSAREKTFRNLQYNDRNVFDDIHNKIKVLSGIKRIQGFPKIRVVYLINALNFLEIEDMLKIGRDYALDYIEFRLMFATSDTESLILDRNKAIKLHSNLKKIINQNDPFLKRSNLLYLYGIISRMKSGKDDAFRDSSGRDNNLTYYRKIFNNQFKCCAGWFYVAIDIDGNVYSCCHYVDILTAGNIYKNSFKEIWRSKKFSAVRKKMKYSMSIKDELWQKCHNCTRYAFLEGMFKKAKNMPKAIIQ</sequence>
<keyword evidence="7" id="KW-0411">Iron-sulfur</keyword>
<dbReference type="EMBL" id="PCWA01000089">
    <property type="protein sequence ID" value="PIQ88752.1"/>
    <property type="molecule type" value="Genomic_DNA"/>
</dbReference>
<gene>
    <name evidence="9" type="ORF">COV72_06730</name>
</gene>
<dbReference type="GO" id="GO:0016491">
    <property type="term" value="F:oxidoreductase activity"/>
    <property type="evidence" value="ECO:0007669"/>
    <property type="project" value="UniProtKB-KW"/>
</dbReference>
<dbReference type="NCBIfam" id="TIGR04085">
    <property type="entry name" value="rSAM_more_4Fe4S"/>
    <property type="match status" value="1"/>
</dbReference>
<dbReference type="Proteomes" id="UP000229641">
    <property type="component" value="Unassembled WGS sequence"/>
</dbReference>
<dbReference type="InterPro" id="IPR023885">
    <property type="entry name" value="4Fe4S-binding_SPASM_dom"/>
</dbReference>
<dbReference type="SUPFAM" id="SSF102114">
    <property type="entry name" value="Radical SAM enzymes"/>
    <property type="match status" value="1"/>
</dbReference>
<keyword evidence="4" id="KW-0479">Metal-binding</keyword>
<evidence type="ECO:0000256" key="6">
    <source>
        <dbReference type="ARBA" id="ARBA00023004"/>
    </source>
</evidence>
<dbReference type="SFLD" id="SFLDG01067">
    <property type="entry name" value="SPASM/twitch_domain_containing"/>
    <property type="match status" value="1"/>
</dbReference>
<dbReference type="Pfam" id="PF04055">
    <property type="entry name" value="Radical_SAM"/>
    <property type="match status" value="1"/>
</dbReference>
<dbReference type="CDD" id="cd01335">
    <property type="entry name" value="Radical_SAM"/>
    <property type="match status" value="1"/>
</dbReference>
<dbReference type="InterPro" id="IPR000385">
    <property type="entry name" value="MoaA_NifB_PqqE_Fe-S-bd_CS"/>
</dbReference>
<dbReference type="PROSITE" id="PS01305">
    <property type="entry name" value="MOAA_NIFB_PQQE"/>
    <property type="match status" value="1"/>
</dbReference>
<comment type="caution">
    <text evidence="9">The sequence shown here is derived from an EMBL/GenBank/DDBJ whole genome shotgun (WGS) entry which is preliminary data.</text>
</comment>
<dbReference type="SFLD" id="SFLDS00029">
    <property type="entry name" value="Radical_SAM"/>
    <property type="match status" value="1"/>
</dbReference>
<keyword evidence="5" id="KW-0560">Oxidoreductase</keyword>
<dbReference type="PROSITE" id="PS51918">
    <property type="entry name" value="RADICAL_SAM"/>
    <property type="match status" value="1"/>
</dbReference>
<keyword evidence="6" id="KW-0408">Iron</keyword>
<dbReference type="InterPro" id="IPR034391">
    <property type="entry name" value="AdoMet-like_SPASM_containing"/>
</dbReference>
<dbReference type="SFLD" id="SFLDG01387">
    <property type="entry name" value="BtrN-like_SPASM_domain_contain"/>
    <property type="match status" value="1"/>
</dbReference>
<dbReference type="InterPro" id="IPR007197">
    <property type="entry name" value="rSAM"/>
</dbReference>
<comment type="cofactor">
    <cofactor evidence="1">
        <name>[4Fe-4S] cluster</name>
        <dbReference type="ChEBI" id="CHEBI:49883"/>
    </cofactor>
</comment>
<dbReference type="InterPro" id="IPR013785">
    <property type="entry name" value="Aldolase_TIM"/>
</dbReference>
<evidence type="ECO:0000256" key="3">
    <source>
        <dbReference type="ARBA" id="ARBA00022691"/>
    </source>
</evidence>
<keyword evidence="3" id="KW-0949">S-adenosyl-L-methionine</keyword>
<evidence type="ECO:0000313" key="9">
    <source>
        <dbReference type="EMBL" id="PIQ88752.1"/>
    </source>
</evidence>
<evidence type="ECO:0000256" key="5">
    <source>
        <dbReference type="ARBA" id="ARBA00023002"/>
    </source>
</evidence>
<dbReference type="CDD" id="cd21109">
    <property type="entry name" value="SPASM"/>
    <property type="match status" value="1"/>
</dbReference>
<dbReference type="GO" id="GO:0051539">
    <property type="term" value="F:4 iron, 4 sulfur cluster binding"/>
    <property type="evidence" value="ECO:0007669"/>
    <property type="project" value="UniProtKB-KW"/>
</dbReference>
<dbReference type="Gene3D" id="3.20.20.70">
    <property type="entry name" value="Aldolase class I"/>
    <property type="match status" value="1"/>
</dbReference>
<evidence type="ECO:0000313" key="10">
    <source>
        <dbReference type="Proteomes" id="UP000229641"/>
    </source>
</evidence>
<protein>
    <recommendedName>
        <fullName evidence="8">Radical SAM core domain-containing protein</fullName>
    </recommendedName>
</protein>
<feature type="domain" description="Radical SAM core" evidence="8">
    <location>
        <begin position="17"/>
        <end position="235"/>
    </location>
</feature>
<dbReference type="InterPro" id="IPR050377">
    <property type="entry name" value="Radical_SAM_PqqE_MftC-like"/>
</dbReference>
<name>A0A2H0LWI7_9BACT</name>
<dbReference type="AlphaFoldDB" id="A0A2H0LWI7"/>
<dbReference type="GO" id="GO:0046872">
    <property type="term" value="F:metal ion binding"/>
    <property type="evidence" value="ECO:0007669"/>
    <property type="project" value="UniProtKB-KW"/>
</dbReference>
<evidence type="ECO:0000256" key="1">
    <source>
        <dbReference type="ARBA" id="ARBA00001966"/>
    </source>
</evidence>
<dbReference type="PANTHER" id="PTHR11228">
    <property type="entry name" value="RADICAL SAM DOMAIN PROTEIN"/>
    <property type="match status" value="1"/>
</dbReference>
<dbReference type="SFLD" id="SFLDG01386">
    <property type="entry name" value="main_SPASM_domain-containing"/>
    <property type="match status" value="1"/>
</dbReference>
<evidence type="ECO:0000256" key="2">
    <source>
        <dbReference type="ARBA" id="ARBA00022485"/>
    </source>
</evidence>
<keyword evidence="2" id="KW-0004">4Fe-4S</keyword>